<protein>
    <submittedName>
        <fullName evidence="3">Gluconolactonase</fullName>
        <ecNumber evidence="3">3.1.1.17</ecNumber>
    </submittedName>
</protein>
<dbReference type="InterPro" id="IPR013658">
    <property type="entry name" value="SGL"/>
</dbReference>
<evidence type="ECO:0000313" key="4">
    <source>
        <dbReference type="Proteomes" id="UP001236369"/>
    </source>
</evidence>
<dbReference type="PANTHER" id="PTHR47572">
    <property type="entry name" value="LIPOPROTEIN-RELATED"/>
    <property type="match status" value="1"/>
</dbReference>
<proteinExistence type="predicted"/>
<name>A0ABU0HIZ9_9HYPH</name>
<feature type="domain" description="SMP-30/Gluconolactonase/LRE-like region" evidence="2">
    <location>
        <begin position="30"/>
        <end position="283"/>
    </location>
</feature>
<dbReference type="SUPFAM" id="SSF63829">
    <property type="entry name" value="Calcium-dependent phosphotriesterase"/>
    <property type="match status" value="1"/>
</dbReference>
<dbReference type="InterPro" id="IPR011042">
    <property type="entry name" value="6-blade_b-propeller_TolB-like"/>
</dbReference>
<evidence type="ECO:0000256" key="1">
    <source>
        <dbReference type="ARBA" id="ARBA00022801"/>
    </source>
</evidence>
<reference evidence="3 4" key="1">
    <citation type="submission" date="2023-07" db="EMBL/GenBank/DDBJ databases">
        <title>Genomic Encyclopedia of Type Strains, Phase IV (KMG-IV): sequencing the most valuable type-strain genomes for metagenomic binning, comparative biology and taxonomic classification.</title>
        <authorList>
            <person name="Goeker M."/>
        </authorList>
    </citation>
    <scope>NUCLEOTIDE SEQUENCE [LARGE SCALE GENOMIC DNA]</scope>
    <source>
        <strain evidence="3 4">DSM 19562</strain>
    </source>
</reference>
<sequence length="300" mass="33818">MERYELTQDRFKRYVLPNAELEKLAEGFRWTEGPVWFGDRDELLFSDLPNNRVMRWSESGGLSVFRRDSDFENGHTRDREGRLLSCSHRGRRIHRTELDGSITSLVERYQGRRLNSPNDIVVKSDGTIWFSDPHYGIQTDYEGGKQEPELPASVYRFDPRSGVLTVVADDFQGPNGLCFSPDERLLYIVETGLQFAKDPVQHIRVFDVQDDGRLTGGRVFCTISPGNADGIRCDEDGNLWSSAGDGVHCIDPGGELMGKILVPSTVANFTFGGRNRSRLFLCASHSVYAIFTNTRGASRP</sequence>
<keyword evidence="1 3" id="KW-0378">Hydrolase</keyword>
<keyword evidence="4" id="KW-1185">Reference proteome</keyword>
<dbReference type="RefSeq" id="WP_238248142.1">
    <property type="nucleotide sequence ID" value="NZ_BPQX01000015.1"/>
</dbReference>
<dbReference type="Gene3D" id="2.120.10.30">
    <property type="entry name" value="TolB, C-terminal domain"/>
    <property type="match status" value="1"/>
</dbReference>
<dbReference type="PRINTS" id="PR01790">
    <property type="entry name" value="SMP30FAMILY"/>
</dbReference>
<dbReference type="GO" id="GO:0004341">
    <property type="term" value="F:gluconolactonase activity"/>
    <property type="evidence" value="ECO:0007669"/>
    <property type="project" value="UniProtKB-EC"/>
</dbReference>
<comment type="caution">
    <text evidence="3">The sequence shown here is derived from an EMBL/GenBank/DDBJ whole genome shotgun (WGS) entry which is preliminary data.</text>
</comment>
<dbReference type="EC" id="3.1.1.17" evidence="3"/>
<dbReference type="Proteomes" id="UP001236369">
    <property type="component" value="Unassembled WGS sequence"/>
</dbReference>
<dbReference type="InterPro" id="IPR051262">
    <property type="entry name" value="SMP-30/CGR1_Lactonase"/>
</dbReference>
<evidence type="ECO:0000313" key="3">
    <source>
        <dbReference type="EMBL" id="MDQ0442298.1"/>
    </source>
</evidence>
<gene>
    <name evidence="3" type="ORF">QO016_001792</name>
</gene>
<dbReference type="PANTHER" id="PTHR47572:SF4">
    <property type="entry name" value="LACTONASE DRP35"/>
    <property type="match status" value="1"/>
</dbReference>
<evidence type="ECO:0000259" key="2">
    <source>
        <dbReference type="Pfam" id="PF08450"/>
    </source>
</evidence>
<accession>A0ABU0HIZ9</accession>
<dbReference type="EMBL" id="JAUSVV010000003">
    <property type="protein sequence ID" value="MDQ0442298.1"/>
    <property type="molecule type" value="Genomic_DNA"/>
</dbReference>
<organism evidence="3 4">
    <name type="scientific">Methylobacterium persicinum</name>
    <dbReference type="NCBI Taxonomy" id="374426"/>
    <lineage>
        <taxon>Bacteria</taxon>
        <taxon>Pseudomonadati</taxon>
        <taxon>Pseudomonadota</taxon>
        <taxon>Alphaproteobacteria</taxon>
        <taxon>Hyphomicrobiales</taxon>
        <taxon>Methylobacteriaceae</taxon>
        <taxon>Methylobacterium</taxon>
    </lineage>
</organism>
<dbReference type="Pfam" id="PF08450">
    <property type="entry name" value="SGL"/>
    <property type="match status" value="1"/>
</dbReference>
<dbReference type="InterPro" id="IPR005511">
    <property type="entry name" value="SMP-30"/>
</dbReference>